<evidence type="ECO:0000259" key="3">
    <source>
        <dbReference type="PROSITE" id="PS50110"/>
    </source>
</evidence>
<sequence>MGCEANDAVLIVEDDAALRILLGGLLARKGWRVLEAGTREGALALLAENPSISVIVLDLGLPPRPHAIDEGILFLFSVRQSGFRGKVVVLTGQDQHAAAVAAIGEGAFDFLAKPAQPQQILAAVERARLFYEAERRLASAGQERVALSVPLERGWREIHDQVQEVVLRRLWRESKGNASEVARRLGVKRENLYPLLKKFGIER</sequence>
<feature type="modified residue" description="4-aspartylphosphate" evidence="2">
    <location>
        <position position="58"/>
    </location>
</feature>
<gene>
    <name evidence="4" type="ORF">HPTL_0168</name>
</gene>
<dbReference type="SUPFAM" id="SSF52172">
    <property type="entry name" value="CheY-like"/>
    <property type="match status" value="1"/>
</dbReference>
<evidence type="ECO:0000256" key="1">
    <source>
        <dbReference type="ARBA" id="ARBA00023125"/>
    </source>
</evidence>
<dbReference type="Gene3D" id="1.10.10.60">
    <property type="entry name" value="Homeodomain-like"/>
    <property type="match status" value="1"/>
</dbReference>
<dbReference type="AlphaFoldDB" id="A0A2Z6DVQ2"/>
<dbReference type="GO" id="GO:0000976">
    <property type="term" value="F:transcription cis-regulatory region binding"/>
    <property type="evidence" value="ECO:0007669"/>
    <property type="project" value="TreeGrafter"/>
</dbReference>
<dbReference type="InterPro" id="IPR039420">
    <property type="entry name" value="WalR-like"/>
</dbReference>
<dbReference type="PRINTS" id="PR01590">
    <property type="entry name" value="HTHFIS"/>
</dbReference>
<accession>A0A2Z6DVQ2</accession>
<dbReference type="InterPro" id="IPR009057">
    <property type="entry name" value="Homeodomain-like_sf"/>
</dbReference>
<dbReference type="GO" id="GO:0000156">
    <property type="term" value="F:phosphorelay response regulator activity"/>
    <property type="evidence" value="ECO:0007669"/>
    <property type="project" value="TreeGrafter"/>
</dbReference>
<organism evidence="4 5">
    <name type="scientific">Hydrogenophilus thermoluteolus</name>
    <name type="common">Pseudomonas hydrogenothermophila</name>
    <dbReference type="NCBI Taxonomy" id="297"/>
    <lineage>
        <taxon>Bacteria</taxon>
        <taxon>Pseudomonadati</taxon>
        <taxon>Pseudomonadota</taxon>
        <taxon>Hydrogenophilia</taxon>
        <taxon>Hydrogenophilales</taxon>
        <taxon>Hydrogenophilaceae</taxon>
        <taxon>Hydrogenophilus</taxon>
    </lineage>
</organism>
<dbReference type="Pfam" id="PF00072">
    <property type="entry name" value="Response_reg"/>
    <property type="match status" value="1"/>
</dbReference>
<dbReference type="GO" id="GO:0032993">
    <property type="term" value="C:protein-DNA complex"/>
    <property type="evidence" value="ECO:0007669"/>
    <property type="project" value="TreeGrafter"/>
</dbReference>
<evidence type="ECO:0000256" key="2">
    <source>
        <dbReference type="PROSITE-ProRule" id="PRU00169"/>
    </source>
</evidence>
<evidence type="ECO:0000313" key="4">
    <source>
        <dbReference type="EMBL" id="BBD76438.1"/>
    </source>
</evidence>
<keyword evidence="1" id="KW-0238">DNA-binding</keyword>
<dbReference type="GO" id="GO:0006355">
    <property type="term" value="P:regulation of DNA-templated transcription"/>
    <property type="evidence" value="ECO:0007669"/>
    <property type="project" value="TreeGrafter"/>
</dbReference>
<dbReference type="InterPro" id="IPR002197">
    <property type="entry name" value="HTH_Fis"/>
</dbReference>
<dbReference type="RefSeq" id="WP_119334279.1">
    <property type="nucleotide sequence ID" value="NZ_AP018558.1"/>
</dbReference>
<name>A0A2Z6DVQ2_HYDTE</name>
<proteinExistence type="predicted"/>
<dbReference type="PANTHER" id="PTHR48111">
    <property type="entry name" value="REGULATOR OF RPOS"/>
    <property type="match status" value="1"/>
</dbReference>
<reference evidence="4 5" key="1">
    <citation type="submission" date="2018-04" db="EMBL/GenBank/DDBJ databases">
        <title>Complete genome sequence of Hydrogenophilus thermoluteolus TH-1.</title>
        <authorList>
            <person name="Arai H."/>
        </authorList>
    </citation>
    <scope>NUCLEOTIDE SEQUENCE [LARGE SCALE GENOMIC DNA]</scope>
    <source>
        <strain evidence="4 5">TH-1</strain>
    </source>
</reference>
<dbReference type="OrthoDB" id="9802426at2"/>
<dbReference type="Gene3D" id="3.40.50.2300">
    <property type="match status" value="1"/>
</dbReference>
<protein>
    <submittedName>
        <fullName evidence="4">Two component transcriptional regulator</fullName>
    </submittedName>
</protein>
<dbReference type="SUPFAM" id="SSF46689">
    <property type="entry name" value="Homeodomain-like"/>
    <property type="match status" value="1"/>
</dbReference>
<dbReference type="PROSITE" id="PS50110">
    <property type="entry name" value="RESPONSE_REGULATORY"/>
    <property type="match status" value="1"/>
</dbReference>
<dbReference type="PANTHER" id="PTHR48111:SF50">
    <property type="entry name" value="KDP OPERON TRANSCRIPTIONAL REGULATORY PROTEIN KDPE"/>
    <property type="match status" value="1"/>
</dbReference>
<dbReference type="GO" id="GO:0005829">
    <property type="term" value="C:cytosol"/>
    <property type="evidence" value="ECO:0007669"/>
    <property type="project" value="TreeGrafter"/>
</dbReference>
<dbReference type="Proteomes" id="UP000262004">
    <property type="component" value="Chromosome"/>
</dbReference>
<dbReference type="InterPro" id="IPR011006">
    <property type="entry name" value="CheY-like_superfamily"/>
</dbReference>
<dbReference type="EMBL" id="AP018558">
    <property type="protein sequence ID" value="BBD76438.1"/>
    <property type="molecule type" value="Genomic_DNA"/>
</dbReference>
<evidence type="ECO:0000313" key="5">
    <source>
        <dbReference type="Proteomes" id="UP000262004"/>
    </source>
</evidence>
<dbReference type="KEGG" id="htl:HPTL_0168"/>
<keyword evidence="2" id="KW-0597">Phosphoprotein</keyword>
<feature type="domain" description="Response regulatory" evidence="3">
    <location>
        <begin position="8"/>
        <end position="128"/>
    </location>
</feature>
<dbReference type="InterPro" id="IPR001789">
    <property type="entry name" value="Sig_transdc_resp-reg_receiver"/>
</dbReference>
<dbReference type="SMART" id="SM00448">
    <property type="entry name" value="REC"/>
    <property type="match status" value="1"/>
</dbReference>
<keyword evidence="5" id="KW-1185">Reference proteome</keyword>